<evidence type="ECO:0000313" key="3">
    <source>
        <dbReference type="EMBL" id="PIZ27422.1"/>
    </source>
</evidence>
<gene>
    <name evidence="3" type="primary">engA</name>
    <name evidence="3" type="synonym">yfgK</name>
    <name evidence="3" type="synonym">yphC</name>
    <name evidence="3" type="ORF">COY45_02600</name>
</gene>
<comment type="caution">
    <text evidence="3">The sequence shown here is derived from an EMBL/GenBank/DDBJ whole genome shotgun (WGS) entry which is preliminary data.</text>
</comment>
<dbReference type="InterPro" id="IPR005225">
    <property type="entry name" value="Small_GTP-bd"/>
</dbReference>
<dbReference type="Pfam" id="PF01926">
    <property type="entry name" value="MMR_HSR1"/>
    <property type="match status" value="1"/>
</dbReference>
<sequence>MANKFQQPIVAIVGRPNVGKSTFFNRICGSRIAIESDIPKTTRDRIYGNADWCGKSFILVDTAGLFEKDRNDNLQEITKSAVETAIKEADKIIFLLDATDSVTSYDREIAKALHKSSKDIFLVVNKADNAKREMVTHELLSLGFKNPNFVSAISGRGLAD</sequence>
<proteinExistence type="inferred from homology"/>
<feature type="domain" description="EngA-type G" evidence="2">
    <location>
        <begin position="8"/>
        <end position="160"/>
    </location>
</feature>
<dbReference type="NCBIfam" id="TIGR00231">
    <property type="entry name" value="small_GTP"/>
    <property type="match status" value="1"/>
</dbReference>
<dbReference type="AlphaFoldDB" id="A0A2M7SW65"/>
<dbReference type="PROSITE" id="PS51712">
    <property type="entry name" value="G_ENGA"/>
    <property type="match status" value="1"/>
</dbReference>
<dbReference type="InterPro" id="IPR006073">
    <property type="entry name" value="GTP-bd"/>
</dbReference>
<dbReference type="InterPro" id="IPR027417">
    <property type="entry name" value="P-loop_NTPase"/>
</dbReference>
<dbReference type="EMBL" id="PFMY01000122">
    <property type="protein sequence ID" value="PIZ27422.1"/>
    <property type="molecule type" value="Genomic_DNA"/>
</dbReference>
<evidence type="ECO:0000256" key="1">
    <source>
        <dbReference type="PROSITE-ProRule" id="PRU01049"/>
    </source>
</evidence>
<name>A0A2M7SW65_9BACT</name>
<dbReference type="GO" id="GO:0005525">
    <property type="term" value="F:GTP binding"/>
    <property type="evidence" value="ECO:0007669"/>
    <property type="project" value="InterPro"/>
</dbReference>
<evidence type="ECO:0000313" key="4">
    <source>
        <dbReference type="Proteomes" id="UP000231332"/>
    </source>
</evidence>
<comment type="similarity">
    <text evidence="1">Belongs to the TRAFAC class TrmE-Era-EngA-EngB-Septin-like GTPase superfamily. EngA (Der) GTPase family.</text>
</comment>
<dbReference type="CDD" id="cd01894">
    <property type="entry name" value="EngA1"/>
    <property type="match status" value="1"/>
</dbReference>
<dbReference type="Proteomes" id="UP000231332">
    <property type="component" value="Unassembled WGS sequence"/>
</dbReference>
<dbReference type="PANTHER" id="PTHR43834">
    <property type="entry name" value="GTPASE DER"/>
    <property type="match status" value="1"/>
</dbReference>
<dbReference type="GO" id="GO:0043022">
    <property type="term" value="F:ribosome binding"/>
    <property type="evidence" value="ECO:0007669"/>
    <property type="project" value="TreeGrafter"/>
</dbReference>
<reference evidence="4" key="1">
    <citation type="submission" date="2017-09" db="EMBL/GenBank/DDBJ databases">
        <title>Depth-based differentiation of microbial function through sediment-hosted aquifers and enrichment of novel symbionts in the deep terrestrial subsurface.</title>
        <authorList>
            <person name="Probst A.J."/>
            <person name="Ladd B."/>
            <person name="Jarett J.K."/>
            <person name="Geller-Mcgrath D.E."/>
            <person name="Sieber C.M.K."/>
            <person name="Emerson J.B."/>
            <person name="Anantharaman K."/>
            <person name="Thomas B.C."/>
            <person name="Malmstrom R."/>
            <person name="Stieglmeier M."/>
            <person name="Klingl A."/>
            <person name="Woyke T."/>
            <person name="Ryan C.M."/>
            <person name="Banfield J.F."/>
        </authorList>
    </citation>
    <scope>NUCLEOTIDE SEQUENCE [LARGE SCALE GENOMIC DNA]</scope>
</reference>
<organism evidence="3 4">
    <name type="scientific">Candidatus Berkelbacteria bacterium CG_4_10_14_0_8_um_filter_42_34</name>
    <dbReference type="NCBI Taxonomy" id="1974502"/>
    <lineage>
        <taxon>Bacteria</taxon>
        <taxon>Candidatus Berkelbacteria</taxon>
    </lineage>
</organism>
<feature type="non-terminal residue" evidence="3">
    <location>
        <position position="160"/>
    </location>
</feature>
<dbReference type="SUPFAM" id="SSF52540">
    <property type="entry name" value="P-loop containing nucleoside triphosphate hydrolases"/>
    <property type="match status" value="1"/>
</dbReference>
<dbReference type="PRINTS" id="PR00326">
    <property type="entry name" value="GTP1OBG"/>
</dbReference>
<dbReference type="Gene3D" id="3.40.50.300">
    <property type="entry name" value="P-loop containing nucleotide triphosphate hydrolases"/>
    <property type="match status" value="1"/>
</dbReference>
<dbReference type="InterPro" id="IPR031166">
    <property type="entry name" value="G_ENGA"/>
</dbReference>
<dbReference type="PANTHER" id="PTHR43834:SF6">
    <property type="entry name" value="GTPASE DER"/>
    <property type="match status" value="1"/>
</dbReference>
<evidence type="ECO:0000259" key="2">
    <source>
        <dbReference type="PROSITE" id="PS51712"/>
    </source>
</evidence>
<accession>A0A2M7SW65</accession>
<protein>
    <submittedName>
        <fullName evidence="3">Ribosome biogenesis GTPase Der</fullName>
    </submittedName>
</protein>